<evidence type="ECO:0000313" key="1">
    <source>
        <dbReference type="EMBL" id="KAG9456232.1"/>
    </source>
</evidence>
<keyword evidence="2" id="KW-1185">Reference proteome</keyword>
<dbReference type="Proteomes" id="UP000825729">
    <property type="component" value="Unassembled WGS sequence"/>
</dbReference>
<name>A0AAV7F541_ARIFI</name>
<dbReference type="GO" id="GO:0055105">
    <property type="term" value="F:ubiquitin-protein transferase inhibitor activity"/>
    <property type="evidence" value="ECO:0007669"/>
    <property type="project" value="TreeGrafter"/>
</dbReference>
<sequence>MSIIGSVETSLSRELSDRTALLSRVQQTLETCSKSVESGDFQDSSAAVGSLAAFLGSISQTVLSNPENTVWKENVLVVLMEIDNFIKSPSLDQAVVDAVSFELPREVAKFAAVSDKCQELVRTIIECLATRCNPRDILSIFCEALASLSEVFKSPIFYISLFSGISKVFSAIRRRQFEQVKAAMPVILNVLKLIQGESDDEDEVYLRDLISRAVSIAYSIQAVAVDLVGRKKDLLCALLGLYILQTTALITGEKPALSSCTAFVLELSKFLPQCGLSYFGLITGSDVERITEMVLGEGDDDFVSCFSFVKHGATLAVIWGQISDEVAKSVGKDLESLKSKLQGSQIERWQAIGMLSYILTSLDYPWEVKRHGVMLLLFVMDGNLSQDRDVDCSVYIPGIFSALQGLQRIMVYASDAMLRKTAFSVLKQLLGDIPSDQRFLVLKALITNSNSPSMSAILMDLAKEEIFKENSENISSECVNRTVPSCWSSNALELVEFILKPPHGGPPSLPEQSEPVLSALNLYRFLLIMESSGNTNRTGVLSKDKLHKALHEWLLPLRSLVSGIEAENRDDQTEAATFTICAVNPVQLVLYHCIELVEERM</sequence>
<gene>
    <name evidence="1" type="ORF">H6P81_000740</name>
</gene>
<dbReference type="InterPro" id="IPR013877">
    <property type="entry name" value="YAP-bd/ALF4/Glomulin"/>
</dbReference>
<dbReference type="Pfam" id="PF08568">
    <property type="entry name" value="Kinetochor_Ybp2"/>
    <property type="match status" value="2"/>
</dbReference>
<protein>
    <recommendedName>
        <fullName evidence="3">Aberrant root formation protein 4</fullName>
    </recommendedName>
</protein>
<dbReference type="SUPFAM" id="SSF48371">
    <property type="entry name" value="ARM repeat"/>
    <property type="match status" value="1"/>
</dbReference>
<dbReference type="PANTHER" id="PTHR15430:SF1">
    <property type="entry name" value="GLOMULIN"/>
    <property type="match status" value="1"/>
</dbReference>
<dbReference type="PANTHER" id="PTHR15430">
    <property type="entry name" value="GLOMULIN"/>
    <property type="match status" value="1"/>
</dbReference>
<comment type="caution">
    <text evidence="1">The sequence shown here is derived from an EMBL/GenBank/DDBJ whole genome shotgun (WGS) entry which is preliminary data.</text>
</comment>
<dbReference type="InterPro" id="IPR019516">
    <property type="entry name" value="Glomulin/ALF4"/>
</dbReference>
<dbReference type="InterPro" id="IPR016024">
    <property type="entry name" value="ARM-type_fold"/>
</dbReference>
<organism evidence="1 2">
    <name type="scientific">Aristolochia fimbriata</name>
    <name type="common">White veined hardy Dutchman's pipe vine</name>
    <dbReference type="NCBI Taxonomy" id="158543"/>
    <lineage>
        <taxon>Eukaryota</taxon>
        <taxon>Viridiplantae</taxon>
        <taxon>Streptophyta</taxon>
        <taxon>Embryophyta</taxon>
        <taxon>Tracheophyta</taxon>
        <taxon>Spermatophyta</taxon>
        <taxon>Magnoliopsida</taxon>
        <taxon>Magnoliidae</taxon>
        <taxon>Piperales</taxon>
        <taxon>Aristolochiaceae</taxon>
        <taxon>Aristolochia</taxon>
    </lineage>
</organism>
<dbReference type="EMBL" id="JAINDJ010000002">
    <property type="protein sequence ID" value="KAG9456232.1"/>
    <property type="molecule type" value="Genomic_DNA"/>
</dbReference>
<evidence type="ECO:0008006" key="3">
    <source>
        <dbReference type="Google" id="ProtNLM"/>
    </source>
</evidence>
<evidence type="ECO:0000313" key="2">
    <source>
        <dbReference type="Proteomes" id="UP000825729"/>
    </source>
</evidence>
<accession>A0AAV7F541</accession>
<dbReference type="GO" id="GO:0005737">
    <property type="term" value="C:cytoplasm"/>
    <property type="evidence" value="ECO:0007669"/>
    <property type="project" value="TreeGrafter"/>
</dbReference>
<dbReference type="AlphaFoldDB" id="A0AAV7F541"/>
<reference evidence="1 2" key="1">
    <citation type="submission" date="2021-07" db="EMBL/GenBank/DDBJ databases">
        <title>The Aristolochia fimbriata genome: insights into angiosperm evolution, floral development and chemical biosynthesis.</title>
        <authorList>
            <person name="Jiao Y."/>
        </authorList>
    </citation>
    <scope>NUCLEOTIDE SEQUENCE [LARGE SCALE GENOMIC DNA]</scope>
    <source>
        <strain evidence="1">IBCAS-2021</strain>
        <tissue evidence="1">Leaf</tissue>
    </source>
</reference>
<proteinExistence type="predicted"/>